<organism evidence="2 3">
    <name type="scientific">Cymbomonas tetramitiformis</name>
    <dbReference type="NCBI Taxonomy" id="36881"/>
    <lineage>
        <taxon>Eukaryota</taxon>
        <taxon>Viridiplantae</taxon>
        <taxon>Chlorophyta</taxon>
        <taxon>Pyramimonadophyceae</taxon>
        <taxon>Pyramimonadales</taxon>
        <taxon>Pyramimonadaceae</taxon>
        <taxon>Cymbomonas</taxon>
    </lineage>
</organism>
<dbReference type="AlphaFoldDB" id="A0AAE0LDI7"/>
<accession>A0AAE0LDI7</accession>
<comment type="caution">
    <text evidence="2">The sequence shown here is derived from an EMBL/GenBank/DDBJ whole genome shotgun (WGS) entry which is preliminary data.</text>
</comment>
<dbReference type="Proteomes" id="UP001190700">
    <property type="component" value="Unassembled WGS sequence"/>
</dbReference>
<protein>
    <recommendedName>
        <fullName evidence="1">EF-hand domain-containing protein</fullName>
    </recommendedName>
</protein>
<dbReference type="InterPro" id="IPR018247">
    <property type="entry name" value="EF_Hand_1_Ca_BS"/>
</dbReference>
<proteinExistence type="predicted"/>
<dbReference type="InterPro" id="IPR002048">
    <property type="entry name" value="EF_hand_dom"/>
</dbReference>
<reference evidence="2 3" key="1">
    <citation type="journal article" date="2015" name="Genome Biol. Evol.">
        <title>Comparative Genomics of a Bacterivorous Green Alga Reveals Evolutionary Causalities and Consequences of Phago-Mixotrophic Mode of Nutrition.</title>
        <authorList>
            <person name="Burns J.A."/>
            <person name="Paasch A."/>
            <person name="Narechania A."/>
            <person name="Kim E."/>
        </authorList>
    </citation>
    <scope>NUCLEOTIDE SEQUENCE [LARGE SCALE GENOMIC DNA]</scope>
    <source>
        <strain evidence="2 3">PLY_AMNH</strain>
    </source>
</reference>
<name>A0AAE0LDI7_9CHLO</name>
<gene>
    <name evidence="2" type="ORF">CYMTET_10905</name>
</gene>
<evidence type="ECO:0000313" key="2">
    <source>
        <dbReference type="EMBL" id="KAK3281298.1"/>
    </source>
</evidence>
<evidence type="ECO:0000259" key="1">
    <source>
        <dbReference type="PROSITE" id="PS50222"/>
    </source>
</evidence>
<feature type="domain" description="EF-hand" evidence="1">
    <location>
        <begin position="1"/>
        <end position="34"/>
    </location>
</feature>
<keyword evidence="3" id="KW-1185">Reference proteome</keyword>
<dbReference type="GO" id="GO:0005509">
    <property type="term" value="F:calcium ion binding"/>
    <property type="evidence" value="ECO:0007669"/>
    <property type="project" value="InterPro"/>
</dbReference>
<dbReference type="PROSITE" id="PS50222">
    <property type="entry name" value="EF_HAND_2"/>
    <property type="match status" value="1"/>
</dbReference>
<dbReference type="PROSITE" id="PS00018">
    <property type="entry name" value="EF_HAND_1"/>
    <property type="match status" value="1"/>
</dbReference>
<evidence type="ECO:0000313" key="3">
    <source>
        <dbReference type="Proteomes" id="UP001190700"/>
    </source>
</evidence>
<dbReference type="EMBL" id="LGRX02003898">
    <property type="protein sequence ID" value="KAK3281298.1"/>
    <property type="molecule type" value="Genomic_DNA"/>
</dbReference>
<sequence length="172" mass="19390">MTQVSYIWNVLDTDGSQRLTYEEFHSGVTDKPLLLAFLNRWFVDPILLRQENLVQLGESKGGARAKSMSVDACRTNWDLQVAQIGRLDEDVDNELLLDLNKIFAENSFQEDVDTETVLHTKKNSRPGLHKLARPRPGHAFAALGKWKAARSRRVAQHGSVYAKALSECLELA</sequence>